<feature type="compositionally biased region" description="Basic and acidic residues" evidence="1">
    <location>
        <begin position="45"/>
        <end position="63"/>
    </location>
</feature>
<dbReference type="Proteomes" id="UP000278036">
    <property type="component" value="Unassembled WGS sequence"/>
</dbReference>
<proteinExistence type="predicted"/>
<accession>A0A3A9JM52</accession>
<comment type="caution">
    <text evidence="2">The sequence shown here is derived from an EMBL/GenBank/DDBJ whole genome shotgun (WGS) entry which is preliminary data.</text>
</comment>
<dbReference type="InParanoid" id="A0A3A9JM52"/>
<dbReference type="Proteomes" id="UP000274097">
    <property type="component" value="Unassembled WGS sequence"/>
</dbReference>
<protein>
    <submittedName>
        <fullName evidence="2">Uncharacterized protein</fullName>
    </submittedName>
</protein>
<dbReference type="AlphaFoldDB" id="A0A3A9JM52"/>
<evidence type="ECO:0000313" key="5">
    <source>
        <dbReference type="Proteomes" id="UP000278036"/>
    </source>
</evidence>
<evidence type="ECO:0000256" key="1">
    <source>
        <dbReference type="SAM" id="MobiDB-lite"/>
    </source>
</evidence>
<feature type="region of interest" description="Disordered" evidence="1">
    <location>
        <begin position="40"/>
        <end position="75"/>
    </location>
</feature>
<name>A0A3A9JM52_9PROT</name>
<dbReference type="EMBL" id="RFLX01000019">
    <property type="protein sequence ID" value="RMI19482.1"/>
    <property type="molecule type" value="Genomic_DNA"/>
</dbReference>
<evidence type="ECO:0000313" key="3">
    <source>
        <dbReference type="EMBL" id="RMI19482.1"/>
    </source>
</evidence>
<reference evidence="2 5" key="1">
    <citation type="submission" date="2018-09" db="EMBL/GenBank/DDBJ databases">
        <title>Roseomonas sp. nov., isolated from feces of Tibetan antelopes in the Qinghai-Tibet plateau, China.</title>
        <authorList>
            <person name="Tian Z."/>
        </authorList>
    </citation>
    <scope>NUCLEOTIDE SEQUENCE [LARGE SCALE GENOMIC DNA]</scope>
    <source>
        <strain evidence="3 4">Z23</strain>
        <strain evidence="2 5">Z24</strain>
    </source>
</reference>
<keyword evidence="4" id="KW-1185">Reference proteome</keyword>
<dbReference type="EMBL" id="RAQU01000031">
    <property type="protein sequence ID" value="RKK04814.1"/>
    <property type="molecule type" value="Genomic_DNA"/>
</dbReference>
<organism evidence="2 5">
    <name type="scientific">Teichococcus wenyumeiae</name>
    <dbReference type="NCBI Taxonomy" id="2478470"/>
    <lineage>
        <taxon>Bacteria</taxon>
        <taxon>Pseudomonadati</taxon>
        <taxon>Pseudomonadota</taxon>
        <taxon>Alphaproteobacteria</taxon>
        <taxon>Acetobacterales</taxon>
        <taxon>Roseomonadaceae</taxon>
        <taxon>Roseomonas</taxon>
    </lineage>
</organism>
<sequence>MLMAEMTMSAEEKHLAELKRATERTLLDVLRDIPEQLRQAAEQSRAAREDHLRRAEAARERIRSGSRPSAHRFRL</sequence>
<gene>
    <name evidence="2" type="ORF">D6Z83_07520</name>
    <name evidence="3" type="ORF">EBE87_20245</name>
</gene>
<evidence type="ECO:0000313" key="4">
    <source>
        <dbReference type="Proteomes" id="UP000274097"/>
    </source>
</evidence>
<evidence type="ECO:0000313" key="2">
    <source>
        <dbReference type="EMBL" id="RKK04814.1"/>
    </source>
</evidence>